<dbReference type="Proteomes" id="UP001321804">
    <property type="component" value="Chromosome"/>
</dbReference>
<evidence type="ECO:0000313" key="8">
    <source>
        <dbReference type="Proteomes" id="UP001321804"/>
    </source>
</evidence>
<feature type="transmembrane region" description="Helical" evidence="6">
    <location>
        <begin position="252"/>
        <end position="272"/>
    </location>
</feature>
<evidence type="ECO:0000256" key="6">
    <source>
        <dbReference type="SAM" id="Phobius"/>
    </source>
</evidence>
<dbReference type="RefSeq" id="WP_317697745.1">
    <property type="nucleotide sequence ID" value="NZ_AP026801.1"/>
</dbReference>
<evidence type="ECO:0000256" key="2">
    <source>
        <dbReference type="ARBA" id="ARBA00022475"/>
    </source>
</evidence>
<feature type="transmembrane region" description="Helical" evidence="6">
    <location>
        <begin position="94"/>
        <end position="118"/>
    </location>
</feature>
<dbReference type="EMBL" id="AP026801">
    <property type="protein sequence ID" value="BDR55957.1"/>
    <property type="molecule type" value="Genomic_DNA"/>
</dbReference>
<keyword evidence="8" id="KW-1185">Reference proteome</keyword>
<dbReference type="SUPFAM" id="SSF103473">
    <property type="entry name" value="MFS general substrate transporter"/>
    <property type="match status" value="1"/>
</dbReference>
<keyword evidence="2" id="KW-1003">Cell membrane</keyword>
<dbReference type="PANTHER" id="PTHR23513">
    <property type="entry name" value="INTEGRAL MEMBRANE EFFLUX PROTEIN-RELATED"/>
    <property type="match status" value="1"/>
</dbReference>
<dbReference type="Pfam" id="PF07690">
    <property type="entry name" value="MFS_1"/>
    <property type="match status" value="1"/>
</dbReference>
<accession>A0AAU9CPT2</accession>
<gene>
    <name evidence="7" type="ORF">KIMC2_05190</name>
</gene>
<dbReference type="AlphaFoldDB" id="A0AAU9CPT2"/>
<feature type="transmembrane region" description="Helical" evidence="6">
    <location>
        <begin position="284"/>
        <end position="305"/>
    </location>
</feature>
<feature type="transmembrane region" description="Helical" evidence="6">
    <location>
        <begin position="36"/>
        <end position="61"/>
    </location>
</feature>
<sequence>MNSNIIRLLTGRVLTNISDSLVYVAVLWYFNETFKSPVLATLVFVVTTSIDLMSFIIGPLLDRTSSKFLLELSTFIQVIATLLLAIFFVSGSNFGLKIIVPLFLLMIVTIASTIIYPLESKMLPQLTSKNELIKVNSVFQITYKTLDIFLDAIATIIITYLNLSFTFVLSGLVFAAAFFCYRLIKIKKVSRNASENVDNTSYLAELKIGWDELKSHPDLLELLLPLVVINFFYGMSSATLPRFASHYLSNSALSYGLLLTFDSVGAVVGAFGMQFFKKDNVSQYNFIFITLIGAGIGQLIFAGAISVVPLISMIGLFLNSAFTSMLNISFMSLVQIIIPNKTLGRVTTINESLLSLMIPIGSFVGGLLITCLPVVVPQYLHAIAFIVISFVYLFLKK</sequence>
<keyword evidence="3 6" id="KW-0812">Transmembrane</keyword>
<evidence type="ECO:0000313" key="7">
    <source>
        <dbReference type="EMBL" id="BDR55957.1"/>
    </source>
</evidence>
<feature type="transmembrane region" description="Helical" evidence="6">
    <location>
        <begin position="353"/>
        <end position="372"/>
    </location>
</feature>
<feature type="transmembrane region" description="Helical" evidence="6">
    <location>
        <begin position="378"/>
        <end position="395"/>
    </location>
</feature>
<dbReference type="PANTHER" id="PTHR23513:SF6">
    <property type="entry name" value="MAJOR FACILITATOR SUPERFAMILY ASSOCIATED DOMAIN-CONTAINING PROTEIN"/>
    <property type="match status" value="1"/>
</dbReference>
<reference evidence="7 8" key="1">
    <citation type="journal article" date="2023" name="Microbiol. Spectr.">
        <title>Symbiosis of Carpenter Bees with Uncharacterized Lactic Acid Bacteria Showing NAD Auxotrophy.</title>
        <authorList>
            <person name="Kawasaki S."/>
            <person name="Ozawa K."/>
            <person name="Mori T."/>
            <person name="Yamamoto A."/>
            <person name="Ito M."/>
            <person name="Ohkuma M."/>
            <person name="Sakamoto M."/>
            <person name="Matsutani M."/>
        </authorList>
    </citation>
    <scope>NUCLEOTIDE SEQUENCE [LARGE SCALE GENOMIC DNA]</scope>
    <source>
        <strain evidence="7 8">KimC2</strain>
    </source>
</reference>
<dbReference type="CDD" id="cd06173">
    <property type="entry name" value="MFS_MefA_like"/>
    <property type="match status" value="1"/>
</dbReference>
<proteinExistence type="predicted"/>
<dbReference type="GO" id="GO:0022857">
    <property type="term" value="F:transmembrane transporter activity"/>
    <property type="evidence" value="ECO:0007669"/>
    <property type="project" value="InterPro"/>
</dbReference>
<evidence type="ECO:0000256" key="5">
    <source>
        <dbReference type="ARBA" id="ARBA00023136"/>
    </source>
</evidence>
<feature type="transmembrane region" description="Helical" evidence="6">
    <location>
        <begin position="222"/>
        <end position="240"/>
    </location>
</feature>
<evidence type="ECO:0000256" key="4">
    <source>
        <dbReference type="ARBA" id="ARBA00022989"/>
    </source>
</evidence>
<evidence type="ECO:0000256" key="3">
    <source>
        <dbReference type="ARBA" id="ARBA00022692"/>
    </source>
</evidence>
<name>A0AAU9CPT2_9LACO</name>
<protein>
    <submittedName>
        <fullName evidence="7">Macrolide transporter</fullName>
    </submittedName>
</protein>
<organism evidence="7 8">
    <name type="scientific">Xylocopilactobacillus apis</name>
    <dbReference type="NCBI Taxonomy" id="2932183"/>
    <lineage>
        <taxon>Bacteria</taxon>
        <taxon>Bacillati</taxon>
        <taxon>Bacillota</taxon>
        <taxon>Bacilli</taxon>
        <taxon>Lactobacillales</taxon>
        <taxon>Lactobacillaceae</taxon>
        <taxon>Xylocopilactobacillus</taxon>
    </lineage>
</organism>
<dbReference type="GO" id="GO:0005886">
    <property type="term" value="C:plasma membrane"/>
    <property type="evidence" value="ECO:0007669"/>
    <property type="project" value="UniProtKB-SubCell"/>
</dbReference>
<feature type="transmembrane region" description="Helical" evidence="6">
    <location>
        <begin position="68"/>
        <end position="88"/>
    </location>
</feature>
<keyword evidence="5 6" id="KW-0472">Membrane</keyword>
<evidence type="ECO:0000256" key="1">
    <source>
        <dbReference type="ARBA" id="ARBA00004651"/>
    </source>
</evidence>
<feature type="transmembrane region" description="Helical" evidence="6">
    <location>
        <begin position="311"/>
        <end position="333"/>
    </location>
</feature>
<feature type="transmembrane region" description="Helical" evidence="6">
    <location>
        <begin position="167"/>
        <end position="184"/>
    </location>
</feature>
<dbReference type="Gene3D" id="1.20.1250.20">
    <property type="entry name" value="MFS general substrate transporter like domains"/>
    <property type="match status" value="1"/>
</dbReference>
<dbReference type="InterPro" id="IPR036259">
    <property type="entry name" value="MFS_trans_sf"/>
</dbReference>
<dbReference type="KEGG" id="xak:KIMC2_05190"/>
<keyword evidence="4 6" id="KW-1133">Transmembrane helix</keyword>
<comment type="subcellular location">
    <subcellularLocation>
        <location evidence="1">Cell membrane</location>
        <topology evidence="1">Multi-pass membrane protein</topology>
    </subcellularLocation>
</comment>
<dbReference type="InterPro" id="IPR011701">
    <property type="entry name" value="MFS"/>
</dbReference>